<reference evidence="2" key="1">
    <citation type="submission" date="2015-03" db="EMBL/GenBank/DDBJ databases">
        <authorList>
            <person name="Murphy D."/>
        </authorList>
    </citation>
    <scope>NUCLEOTIDE SEQUENCE [LARGE SCALE GENOMIC DNA]</scope>
    <source>
        <strain evidence="2">K00500041</strain>
    </source>
</reference>
<protein>
    <submittedName>
        <fullName evidence="2">Uncharacterized protein</fullName>
    </submittedName>
</protein>
<evidence type="ECO:0000313" key="5">
    <source>
        <dbReference type="Proteomes" id="UP000039021"/>
    </source>
</evidence>
<name>A0A0U0QQW8_MYCTX</name>
<dbReference type="Proteomes" id="UP000038802">
    <property type="component" value="Unassembled WGS sequence"/>
</dbReference>
<evidence type="ECO:0000313" key="2">
    <source>
        <dbReference type="EMBL" id="COV26607.1"/>
    </source>
</evidence>
<evidence type="ECO:0000256" key="1">
    <source>
        <dbReference type="SAM" id="MobiDB-lite"/>
    </source>
</evidence>
<evidence type="ECO:0000313" key="3">
    <source>
        <dbReference type="EMBL" id="CPA15801.1"/>
    </source>
</evidence>
<dbReference type="AlphaFoldDB" id="A0A0U0QQW8"/>
<reference evidence="4 5" key="2">
    <citation type="submission" date="2015-03" db="EMBL/GenBank/DDBJ databases">
        <authorList>
            <consortium name="Pathogen Informatics"/>
        </authorList>
    </citation>
    <scope>NUCLEOTIDE SEQUENCE [LARGE SCALE GENOMIC DNA]</scope>
    <source>
        <strain evidence="4">K00500041</strain>
        <strain evidence="5">N09902308</strain>
    </source>
</reference>
<dbReference type="Proteomes" id="UP000039021">
    <property type="component" value="Unassembled WGS sequence"/>
</dbReference>
<accession>A0A0U0QQW8</accession>
<gene>
    <name evidence="2" type="ORF">ERS007703_00986</name>
    <name evidence="3" type="ORF">ERS007739_04402</name>
</gene>
<proteinExistence type="predicted"/>
<organism evidence="2 4">
    <name type="scientific">Mycobacterium tuberculosis</name>
    <dbReference type="NCBI Taxonomy" id="1773"/>
    <lineage>
        <taxon>Bacteria</taxon>
        <taxon>Bacillati</taxon>
        <taxon>Actinomycetota</taxon>
        <taxon>Actinomycetes</taxon>
        <taxon>Mycobacteriales</taxon>
        <taxon>Mycobacteriaceae</taxon>
        <taxon>Mycobacterium</taxon>
        <taxon>Mycobacterium tuberculosis complex</taxon>
    </lineage>
</organism>
<sequence length="43" mass="4685">MGRKVESLPPIDTRSAVRVLRLTSHPRFTSPSTNSSGTNTSSR</sequence>
<feature type="compositionally biased region" description="Low complexity" evidence="1">
    <location>
        <begin position="29"/>
        <end position="43"/>
    </location>
</feature>
<feature type="region of interest" description="Disordered" evidence="1">
    <location>
        <begin position="22"/>
        <end position="43"/>
    </location>
</feature>
<reference evidence="3" key="3">
    <citation type="submission" date="2015-03" db="EMBL/GenBank/DDBJ databases">
        <authorList>
            <consortium name="Pathogen Informatics"/>
            <person name="Murphy D."/>
        </authorList>
    </citation>
    <scope>NUCLEOTIDE SEQUENCE</scope>
    <source>
        <strain evidence="3">N09902308</strain>
    </source>
</reference>
<dbReference type="EMBL" id="CSAE01000073">
    <property type="protein sequence ID" value="COV26607.1"/>
    <property type="molecule type" value="Genomic_DNA"/>
</dbReference>
<dbReference type="EMBL" id="CSBK01002729">
    <property type="protein sequence ID" value="CPA15801.1"/>
    <property type="molecule type" value="Genomic_DNA"/>
</dbReference>
<evidence type="ECO:0000313" key="4">
    <source>
        <dbReference type="Proteomes" id="UP000038802"/>
    </source>
</evidence>